<dbReference type="AlphaFoldDB" id="A0A1I4JKS6"/>
<dbReference type="GO" id="GO:0055085">
    <property type="term" value="P:transmembrane transport"/>
    <property type="evidence" value="ECO:0007669"/>
    <property type="project" value="InterPro"/>
</dbReference>
<proteinExistence type="inferred from homology"/>
<protein>
    <submittedName>
        <fullName evidence="4">Tripartite ATP-independent transporter solute receptor, DctP family</fullName>
    </submittedName>
</protein>
<dbReference type="EMBL" id="FOTI01000023">
    <property type="protein sequence ID" value="SFL67188.1"/>
    <property type="molecule type" value="Genomic_DNA"/>
</dbReference>
<keyword evidence="5" id="KW-1185">Reference proteome</keyword>
<dbReference type="NCBIfam" id="NF037995">
    <property type="entry name" value="TRAP_S1"/>
    <property type="match status" value="1"/>
</dbReference>
<dbReference type="PANTHER" id="PTHR33376">
    <property type="match status" value="1"/>
</dbReference>
<keyword evidence="4" id="KW-0675">Receptor</keyword>
<dbReference type="STRING" id="29563.SAMN02983006_01745"/>
<dbReference type="NCBIfam" id="TIGR00787">
    <property type="entry name" value="dctP"/>
    <property type="match status" value="1"/>
</dbReference>
<keyword evidence="2" id="KW-0813">Transport</keyword>
<evidence type="ECO:0000256" key="1">
    <source>
        <dbReference type="ARBA" id="ARBA00009023"/>
    </source>
</evidence>
<dbReference type="PANTHER" id="PTHR33376:SF7">
    <property type="entry name" value="C4-DICARBOXYLATE-BINDING PROTEIN DCTB"/>
    <property type="match status" value="1"/>
</dbReference>
<organism evidence="4 5">
    <name type="scientific">Halanaerobium salsuginis</name>
    <dbReference type="NCBI Taxonomy" id="29563"/>
    <lineage>
        <taxon>Bacteria</taxon>
        <taxon>Bacillati</taxon>
        <taxon>Bacillota</taxon>
        <taxon>Clostridia</taxon>
        <taxon>Halanaerobiales</taxon>
        <taxon>Halanaerobiaceae</taxon>
        <taxon>Halanaerobium</taxon>
    </lineage>
</organism>
<name>A0A1I4JKS6_9FIRM</name>
<evidence type="ECO:0000313" key="4">
    <source>
        <dbReference type="EMBL" id="SFL67188.1"/>
    </source>
</evidence>
<dbReference type="RefSeq" id="WP_089861835.1">
    <property type="nucleotide sequence ID" value="NZ_FOTI01000023.1"/>
</dbReference>
<sequence>MKKVILILIVLGLLIGGVVQAKDETIVIQAGYANNPGEPVDLAMHKWAELLAERTDGKIKMNLYPSSQLGSKSELIDQMFAGANVITLADGAFYADLGVADFGIVFAPYLFDTWQDVWNLTESDWYAEQSAKLEKKGIKILTSNWKYGDRHTLIDRPIKSVDGLKGLKIRVPGNLIQVKGFEVLGATPTPMALGEVYTSLQQGVINGLENPLPVLYNGKFYEVAKYLILDGHVKNFTTWITGTVFFNSLTEEQQKILIQTGNEAGIYNNKVQAEVYDKTLQNMQDEGVKVLDLNLAEFKKKAQSFYKLPTFTEKWSDGLYERVKEAMK</sequence>
<dbReference type="CDD" id="cd13669">
    <property type="entry name" value="PBP2_TRAP_TM0322_like"/>
    <property type="match status" value="1"/>
</dbReference>
<dbReference type="InterPro" id="IPR004682">
    <property type="entry name" value="TRAP_DctP"/>
</dbReference>
<dbReference type="Proteomes" id="UP000199006">
    <property type="component" value="Unassembled WGS sequence"/>
</dbReference>
<comment type="similarity">
    <text evidence="1">Belongs to the bacterial solute-binding protein 7 family.</text>
</comment>
<dbReference type="OrthoDB" id="9815946at2"/>
<dbReference type="InterPro" id="IPR038404">
    <property type="entry name" value="TRAP_DctP_sf"/>
</dbReference>
<evidence type="ECO:0000256" key="3">
    <source>
        <dbReference type="ARBA" id="ARBA00022729"/>
    </source>
</evidence>
<gene>
    <name evidence="4" type="ORF">SAMN02983006_01745</name>
</gene>
<dbReference type="Gene3D" id="3.40.190.170">
    <property type="entry name" value="Bacterial extracellular solute-binding protein, family 7"/>
    <property type="match status" value="1"/>
</dbReference>
<keyword evidence="3" id="KW-0732">Signal</keyword>
<accession>A0A1I4JKS6</accession>
<dbReference type="GO" id="GO:0030288">
    <property type="term" value="C:outer membrane-bounded periplasmic space"/>
    <property type="evidence" value="ECO:0007669"/>
    <property type="project" value="InterPro"/>
</dbReference>
<reference evidence="4 5" key="1">
    <citation type="submission" date="2016-10" db="EMBL/GenBank/DDBJ databases">
        <authorList>
            <person name="de Groot N.N."/>
        </authorList>
    </citation>
    <scope>NUCLEOTIDE SEQUENCE [LARGE SCALE GENOMIC DNA]</scope>
    <source>
        <strain evidence="4 5">ATCC 51327</strain>
    </source>
</reference>
<dbReference type="InterPro" id="IPR018389">
    <property type="entry name" value="DctP_fam"/>
</dbReference>
<evidence type="ECO:0000256" key="2">
    <source>
        <dbReference type="ARBA" id="ARBA00022448"/>
    </source>
</evidence>
<dbReference type="Pfam" id="PF03480">
    <property type="entry name" value="DctP"/>
    <property type="match status" value="1"/>
</dbReference>
<dbReference type="PIRSF" id="PIRSF006470">
    <property type="entry name" value="DctB"/>
    <property type="match status" value="1"/>
</dbReference>
<evidence type="ECO:0000313" key="5">
    <source>
        <dbReference type="Proteomes" id="UP000199006"/>
    </source>
</evidence>